<gene>
    <name evidence="1" type="ORF">AAF454_04515</name>
</gene>
<organism evidence="1 2">
    <name type="scientific">Kurthia gibsonii</name>
    <dbReference type="NCBI Taxonomy" id="33946"/>
    <lineage>
        <taxon>Bacteria</taxon>
        <taxon>Bacillati</taxon>
        <taxon>Bacillota</taxon>
        <taxon>Bacilli</taxon>
        <taxon>Bacillales</taxon>
        <taxon>Caryophanaceae</taxon>
        <taxon>Kurthia</taxon>
    </lineage>
</organism>
<protein>
    <submittedName>
        <fullName evidence="1">DUF6583 family protein</fullName>
    </submittedName>
</protein>
<accession>A0ABU9LLZ0</accession>
<keyword evidence="2" id="KW-1185">Reference proteome</keyword>
<proteinExistence type="predicted"/>
<dbReference type="RefSeq" id="WP_342302707.1">
    <property type="nucleotide sequence ID" value="NZ_JBCEWA010000003.1"/>
</dbReference>
<comment type="caution">
    <text evidence="1">The sequence shown here is derived from an EMBL/GenBank/DDBJ whole genome shotgun (WGS) entry which is preliminary data.</text>
</comment>
<reference evidence="1 2" key="1">
    <citation type="submission" date="2024-04" db="EMBL/GenBank/DDBJ databases">
        <authorList>
            <person name="Wu Y.S."/>
            <person name="Zhang L."/>
        </authorList>
    </citation>
    <scope>NUCLEOTIDE SEQUENCE [LARGE SCALE GENOMIC DNA]</scope>
    <source>
        <strain evidence="1 2">KG-01</strain>
    </source>
</reference>
<name>A0ABU9LLZ0_9BACL</name>
<dbReference type="EMBL" id="JBCEWA010000003">
    <property type="protein sequence ID" value="MEL5987671.1"/>
    <property type="molecule type" value="Genomic_DNA"/>
</dbReference>
<evidence type="ECO:0000313" key="1">
    <source>
        <dbReference type="EMBL" id="MEL5987671.1"/>
    </source>
</evidence>
<evidence type="ECO:0000313" key="2">
    <source>
        <dbReference type="Proteomes" id="UP001398420"/>
    </source>
</evidence>
<sequence length="489" mass="54419">MTKKAIAIVVALVVLVAAGGFGVYYYFTNTPKNKYLLSEKKSYEDVSNYLSERYKDEMALSNKMPNESYKSSITLGAELPETLTSGLGIPADLIKSSKIELSAAHDPKNSASQLAINPTIGDSKMDAFIWSADAKYQYLQGPILKNPLQFNNDQFIEGLEKLTGEKMSTEDGLTNDTLNLNSIMSTPISQDELNDLVNRYMKFTIDQLNDDLFKKGSEEVDVFGKKQKLDTITLDMKNTDVKNLTIAVVEEASNDKDLQKLLKQSDATIDVKKELQTVLKSLKETKAADFPAIKSTIYVDGKTILKRDIVIGIDEEKLHIVADTKVDKEVQLKVVGTDKEQTGTLTIEGSSTGSKDFKDDYTIKLSDQDTPMFEIQLTNDEKVDSKKRTNAMALNFTAPDEDPFKITYDQEMTTDVKNNSQDSKGTVAFDVQGENIKLFVDTKTKLKEPLKLDVPNAKNVNDMTEDEVIKLREEVTNVFASLFMGLGGL</sequence>
<dbReference type="Proteomes" id="UP001398420">
    <property type="component" value="Unassembled WGS sequence"/>
</dbReference>